<sequence length="83" mass="9211">MSWMDRLNERAELMGRMMRTVGAMQAGHSATGTSEIRLAASRCMGCDQAEACRHWLDAHPEGADKAPDLCPNQDLFSTWQSRG</sequence>
<feature type="domain" description="DUF6455" evidence="1">
    <location>
        <begin position="1"/>
        <end position="80"/>
    </location>
</feature>
<dbReference type="EMBL" id="JAABLQ010000001">
    <property type="protein sequence ID" value="NBN77435.1"/>
    <property type="molecule type" value="Genomic_DNA"/>
</dbReference>
<evidence type="ECO:0000313" key="2">
    <source>
        <dbReference type="EMBL" id="NBN77435.1"/>
    </source>
</evidence>
<accession>A0A7X5F0C0</accession>
<dbReference type="InterPro" id="IPR045601">
    <property type="entry name" value="DUF6455"/>
</dbReference>
<evidence type="ECO:0000259" key="1">
    <source>
        <dbReference type="Pfam" id="PF20056"/>
    </source>
</evidence>
<dbReference type="Proteomes" id="UP000586722">
    <property type="component" value="Unassembled WGS sequence"/>
</dbReference>
<organism evidence="2 3">
    <name type="scientific">Pannonibacter tanglangensis</name>
    <dbReference type="NCBI Taxonomy" id="2750084"/>
    <lineage>
        <taxon>Bacteria</taxon>
        <taxon>Pseudomonadati</taxon>
        <taxon>Pseudomonadota</taxon>
        <taxon>Alphaproteobacteria</taxon>
        <taxon>Hyphomicrobiales</taxon>
        <taxon>Stappiaceae</taxon>
        <taxon>Pannonibacter</taxon>
    </lineage>
</organism>
<reference evidence="3" key="1">
    <citation type="submission" date="2020-01" db="EMBL/GenBank/DDBJ databases">
        <authorList>
            <person name="Fang Y."/>
            <person name="Sun R."/>
            <person name="Nie L."/>
            <person name="He J."/>
            <person name="Hao L."/>
            <person name="Wang L."/>
            <person name="Su S."/>
            <person name="Lv E."/>
            <person name="Zhang Z."/>
            <person name="Xie R."/>
            <person name="Liu H."/>
        </authorList>
    </citation>
    <scope>NUCLEOTIDE SEQUENCE [LARGE SCALE GENOMIC DNA]</scope>
    <source>
        <strain evidence="3">XCT-53</strain>
    </source>
</reference>
<dbReference type="AlphaFoldDB" id="A0A7X5F0C0"/>
<protein>
    <recommendedName>
        <fullName evidence="1">DUF6455 domain-containing protein</fullName>
    </recommendedName>
</protein>
<name>A0A7X5F0C0_9HYPH</name>
<evidence type="ECO:0000313" key="3">
    <source>
        <dbReference type="Proteomes" id="UP000586722"/>
    </source>
</evidence>
<proteinExistence type="predicted"/>
<dbReference type="Pfam" id="PF20056">
    <property type="entry name" value="DUF6455"/>
    <property type="match status" value="1"/>
</dbReference>
<dbReference type="RefSeq" id="WP_161707909.1">
    <property type="nucleotide sequence ID" value="NZ_JAABLQ010000001.1"/>
</dbReference>
<keyword evidence="3" id="KW-1185">Reference proteome</keyword>
<comment type="caution">
    <text evidence="2">The sequence shown here is derived from an EMBL/GenBank/DDBJ whole genome shotgun (WGS) entry which is preliminary data.</text>
</comment>
<gene>
    <name evidence="2" type="ORF">GWI72_04045</name>
</gene>